<dbReference type="RefSeq" id="WP_122373220.1">
    <property type="nucleotide sequence ID" value="NZ_BMPB01000008.1"/>
</dbReference>
<proteinExistence type="predicted"/>
<dbReference type="Pfam" id="PF13521">
    <property type="entry name" value="AAA_28"/>
    <property type="match status" value="1"/>
</dbReference>
<dbReference type="EMBL" id="JACHOC010000007">
    <property type="protein sequence ID" value="MBB4623640.1"/>
    <property type="molecule type" value="Genomic_DNA"/>
</dbReference>
<sequence>MLNNKGLYVITGGPGTGKTSLIEELEKDGLKTVKEVARDIIKEQQLQGGDALPWKDTGLYTKIMLERSVDSYLAHAKEEGVLFFDRGIPDTLAYAQLIGLNDRKYIELAVNKYRYSEQVFILPPWESIYHTDKERKQSFNEAIDTYYVMRDVYENAGYTLIEVPQLPVEARKDFIIDRINSI</sequence>
<gene>
    <name evidence="2" type="ORF">GGQ57_003556</name>
</gene>
<dbReference type="SUPFAM" id="SSF52540">
    <property type="entry name" value="P-loop containing nucleoside triphosphate hydrolases"/>
    <property type="match status" value="1"/>
</dbReference>
<dbReference type="Gene3D" id="3.40.50.300">
    <property type="entry name" value="P-loop containing nucleotide triphosphate hydrolases"/>
    <property type="match status" value="1"/>
</dbReference>
<dbReference type="Proteomes" id="UP000533637">
    <property type="component" value="Unassembled WGS sequence"/>
</dbReference>
<accession>A0ABR6KQ54</accession>
<evidence type="ECO:0000313" key="2">
    <source>
        <dbReference type="EMBL" id="MBB4623640.1"/>
    </source>
</evidence>
<dbReference type="InterPro" id="IPR027417">
    <property type="entry name" value="P-loop_NTPase"/>
</dbReference>
<evidence type="ECO:0000313" key="3">
    <source>
        <dbReference type="Proteomes" id="UP000533637"/>
    </source>
</evidence>
<keyword evidence="3" id="KW-1185">Reference proteome</keyword>
<protein>
    <submittedName>
        <fullName evidence="2">ATPase</fullName>
    </submittedName>
</protein>
<reference evidence="2 3" key="1">
    <citation type="submission" date="2020-08" db="EMBL/GenBank/DDBJ databases">
        <title>Genomic Encyclopedia of Type Strains, Phase IV (KMG-IV): sequencing the most valuable type-strain genomes for metagenomic binning, comparative biology and taxonomic classification.</title>
        <authorList>
            <person name="Goeker M."/>
        </authorList>
    </citation>
    <scope>NUCLEOTIDE SEQUENCE [LARGE SCALE GENOMIC DNA]</scope>
    <source>
        <strain evidence="2 3">DSM 102983</strain>
    </source>
</reference>
<name>A0ABR6KQ54_9BACT</name>
<comment type="caution">
    <text evidence="2">The sequence shown here is derived from an EMBL/GenBank/DDBJ whole genome shotgun (WGS) entry which is preliminary data.</text>
</comment>
<dbReference type="InterPro" id="IPR038727">
    <property type="entry name" value="NadR/Ttd14_AAA_dom"/>
</dbReference>
<organism evidence="2 3">
    <name type="scientific">Parabacteroides faecis</name>
    <dbReference type="NCBI Taxonomy" id="1217282"/>
    <lineage>
        <taxon>Bacteria</taxon>
        <taxon>Pseudomonadati</taxon>
        <taxon>Bacteroidota</taxon>
        <taxon>Bacteroidia</taxon>
        <taxon>Bacteroidales</taxon>
        <taxon>Tannerellaceae</taxon>
        <taxon>Parabacteroides</taxon>
    </lineage>
</organism>
<evidence type="ECO:0000259" key="1">
    <source>
        <dbReference type="Pfam" id="PF13521"/>
    </source>
</evidence>
<feature type="domain" description="NadR/Ttd14 AAA" evidence="1">
    <location>
        <begin position="8"/>
        <end position="171"/>
    </location>
</feature>